<dbReference type="InterPro" id="IPR003593">
    <property type="entry name" value="AAA+_ATPase"/>
</dbReference>
<dbReference type="InterPro" id="IPR003439">
    <property type="entry name" value="ABC_transporter-like_ATP-bd"/>
</dbReference>
<evidence type="ECO:0000256" key="4">
    <source>
        <dbReference type="ARBA" id="ARBA00022840"/>
    </source>
</evidence>
<dbReference type="EMBL" id="CP163441">
    <property type="protein sequence ID" value="XDQ47200.1"/>
    <property type="molecule type" value="Genomic_DNA"/>
</dbReference>
<dbReference type="InterPro" id="IPR027417">
    <property type="entry name" value="P-loop_NTPase"/>
</dbReference>
<feature type="domain" description="ABC transporter" evidence="5">
    <location>
        <begin position="5"/>
        <end position="230"/>
    </location>
</feature>
<name>A0AB39QX63_9ACTN</name>
<evidence type="ECO:0000256" key="2">
    <source>
        <dbReference type="ARBA" id="ARBA00022448"/>
    </source>
</evidence>
<dbReference type="PANTHER" id="PTHR43335:SF4">
    <property type="entry name" value="ABC TRANSPORTER, ATP-BINDING PROTEIN"/>
    <property type="match status" value="1"/>
</dbReference>
<dbReference type="RefSeq" id="WP_369226173.1">
    <property type="nucleotide sequence ID" value="NZ_CP163441.1"/>
</dbReference>
<dbReference type="PANTHER" id="PTHR43335">
    <property type="entry name" value="ABC TRANSPORTER, ATP-BINDING PROTEIN"/>
    <property type="match status" value="1"/>
</dbReference>
<comment type="similarity">
    <text evidence="1">Belongs to the ABC transporter superfamily.</text>
</comment>
<protein>
    <submittedName>
        <fullName evidence="6">ATP-binding cassette domain-containing protein</fullName>
    </submittedName>
</protein>
<evidence type="ECO:0000256" key="3">
    <source>
        <dbReference type="ARBA" id="ARBA00022741"/>
    </source>
</evidence>
<evidence type="ECO:0000313" key="6">
    <source>
        <dbReference type="EMBL" id="XDQ47200.1"/>
    </source>
</evidence>
<dbReference type="GO" id="GO:0016887">
    <property type="term" value="F:ATP hydrolysis activity"/>
    <property type="evidence" value="ECO:0007669"/>
    <property type="project" value="InterPro"/>
</dbReference>
<dbReference type="Gene3D" id="3.40.50.300">
    <property type="entry name" value="P-loop containing nucleotide triphosphate hydrolases"/>
    <property type="match status" value="1"/>
</dbReference>
<dbReference type="InterPro" id="IPR017871">
    <property type="entry name" value="ABC_transporter-like_CS"/>
</dbReference>
<dbReference type="AlphaFoldDB" id="A0AB39QX63"/>
<gene>
    <name evidence="6" type="ORF">AB5J52_35780</name>
</gene>
<keyword evidence="4 6" id="KW-0067">ATP-binding</keyword>
<keyword evidence="2" id="KW-0813">Transport</keyword>
<dbReference type="GO" id="GO:0005524">
    <property type="term" value="F:ATP binding"/>
    <property type="evidence" value="ECO:0007669"/>
    <property type="project" value="UniProtKB-KW"/>
</dbReference>
<dbReference type="PROSITE" id="PS00211">
    <property type="entry name" value="ABC_TRANSPORTER_1"/>
    <property type="match status" value="1"/>
</dbReference>
<dbReference type="SUPFAM" id="SSF52540">
    <property type="entry name" value="P-loop containing nucleoside triphosphate hydrolases"/>
    <property type="match status" value="1"/>
</dbReference>
<keyword evidence="3" id="KW-0547">Nucleotide-binding</keyword>
<reference evidence="6" key="1">
    <citation type="submission" date="2024-07" db="EMBL/GenBank/DDBJ databases">
        <authorList>
            <person name="Yu S.T."/>
        </authorList>
    </citation>
    <scope>NUCLEOTIDE SEQUENCE</scope>
    <source>
        <strain evidence="6">R39</strain>
    </source>
</reference>
<dbReference type="Pfam" id="PF00005">
    <property type="entry name" value="ABC_tran"/>
    <property type="match status" value="1"/>
</dbReference>
<organism evidence="6">
    <name type="scientific">Streptomyces sp. R39</name>
    <dbReference type="NCBI Taxonomy" id="3238631"/>
    <lineage>
        <taxon>Bacteria</taxon>
        <taxon>Bacillati</taxon>
        <taxon>Actinomycetota</taxon>
        <taxon>Actinomycetes</taxon>
        <taxon>Kitasatosporales</taxon>
        <taxon>Streptomycetaceae</taxon>
        <taxon>Streptomyces</taxon>
    </lineage>
</organism>
<proteinExistence type="inferred from homology"/>
<dbReference type="SMART" id="SM00382">
    <property type="entry name" value="AAA"/>
    <property type="match status" value="1"/>
</dbReference>
<sequence length="305" mass="32776">MDEVIRCAGLTKRYGAALAVDGLDLTVGAGQVFGFLGPNGSGKTTTMRMLLGLVRPTSGRAWIHGRPLPDPDGLARVGAMIEEPGFHPWATGRRNLEYLALAGPAPRPDAVERVLARVELTEAADRKVKTYSQGMRQRLGLAAALLREPSLLVLDEPTNGLDPAGIQEMRSLLRELAAAGTTVFLSSHLLSEIEQVCDRVAVLHGGRLIEEGPVHDVARPTVRVTLDASDMTEAAGLFAGYRYRAAGPGRLLVEDADPREINQRLGQAGVWAHEVRREPGALENRFLSLTAYDHDGEGSDAPAAR</sequence>
<evidence type="ECO:0000256" key="1">
    <source>
        <dbReference type="ARBA" id="ARBA00005417"/>
    </source>
</evidence>
<evidence type="ECO:0000259" key="5">
    <source>
        <dbReference type="PROSITE" id="PS50893"/>
    </source>
</evidence>
<dbReference type="PROSITE" id="PS50893">
    <property type="entry name" value="ABC_TRANSPORTER_2"/>
    <property type="match status" value="1"/>
</dbReference>
<dbReference type="CDD" id="cd03268">
    <property type="entry name" value="ABC_BcrA_bacitracin_resist"/>
    <property type="match status" value="1"/>
</dbReference>
<accession>A0AB39QX63</accession>